<sequence length="77" mass="8625">MKPDFSSRFSFQEGENDFAVVLADFDRDGIEYNDLTSSNPTKIGFQYPREAIAHAFQSADCVTYRPDPRGAAEAMIV</sequence>
<comment type="caution">
    <text evidence="1">The sequence shown here is derived from an EMBL/GenBank/DDBJ whole genome shotgun (WGS) entry which is preliminary data.</text>
</comment>
<reference evidence="1" key="1">
    <citation type="submission" date="2017-07" db="EMBL/GenBank/DDBJ databases">
        <title>Leptospira spp. isolated from tropical soils.</title>
        <authorList>
            <person name="Thibeaux R."/>
            <person name="Iraola G."/>
            <person name="Ferres I."/>
            <person name="Bierque E."/>
            <person name="Girault D."/>
            <person name="Soupe-Gilbert M.-E."/>
            <person name="Picardeau M."/>
            <person name="Goarant C."/>
        </authorList>
    </citation>
    <scope>NUCLEOTIDE SEQUENCE [LARGE SCALE GENOMIC DNA]</scope>
    <source>
        <strain evidence="1">ATI7-C-A5</strain>
    </source>
</reference>
<evidence type="ECO:0000313" key="1">
    <source>
        <dbReference type="EMBL" id="PJZ90914.1"/>
    </source>
</evidence>
<name>A0A2N0B302_9LEPT</name>
<accession>A0A2N0B302</accession>
<proteinExistence type="predicted"/>
<dbReference type="AlphaFoldDB" id="A0A2N0B302"/>
<organism evidence="1">
    <name type="scientific">Leptospira ellisii</name>
    <dbReference type="NCBI Taxonomy" id="2023197"/>
    <lineage>
        <taxon>Bacteria</taxon>
        <taxon>Pseudomonadati</taxon>
        <taxon>Spirochaetota</taxon>
        <taxon>Spirochaetia</taxon>
        <taxon>Leptospirales</taxon>
        <taxon>Leptospiraceae</taxon>
        <taxon>Leptospira</taxon>
    </lineage>
</organism>
<gene>
    <name evidence="1" type="ORF">CH379_21625</name>
</gene>
<protein>
    <submittedName>
        <fullName evidence="1">Uncharacterized protein</fullName>
    </submittedName>
</protein>
<dbReference type="EMBL" id="NPEF01000453">
    <property type="protein sequence ID" value="PJZ90914.1"/>
    <property type="molecule type" value="Genomic_DNA"/>
</dbReference>